<evidence type="ECO:0000256" key="4">
    <source>
        <dbReference type="ARBA" id="ARBA00022448"/>
    </source>
</evidence>
<dbReference type="GO" id="GO:0032456">
    <property type="term" value="P:endocytic recycling"/>
    <property type="evidence" value="ECO:0007669"/>
    <property type="project" value="TreeGrafter"/>
</dbReference>
<sequence>MVSSHFTTDSRVDSNCERREENNLLSVDESSIASTSTVNNIITSTSNIPITSANTITNDANVNNSPSIPTKPTASANGNSKISTGCRSQSGPPSLSIGFDDVELKNSSIKNYPVNFTGASAGLSNLVKKFPVEYGEESYEGIGYGRGVDELVDVEVESPGDGSSSAPSPTPTGLNSLGRNTTASPSSTLGRHTWLRTSLRRTPPGARPTRQLGSNALASQLYRSGSFNSSGRGSTCDATDDMYSDVSLEDDVIDLNHRVRMIQEQMDVLVDTQSLGGERYARVKQENATLQARILMLEEAAKDTETRAEEKLQAEQRRHKELITRLDREKQLELENYAIKLQSIEHECSGLKEQVIRFRQQLEAAKEDRNRLENTLDEAKAATNSAREAERQAIIRENETRILLDSAKEELAARARDRLRIEDLLLEVAQLGAKNKSLQESQDELQAAVALHAGRELLMLNPPNGYGFEKNPRSLAAELSVDCNNDQLDGRGRAEASTDQKPRTMAEALQALREQQEVNAQLHAYIDGILLNIVENYPQLLEVKQPH</sequence>
<dbReference type="PROSITE" id="PS51511">
    <property type="entry name" value="FIP_RBD"/>
    <property type="match status" value="1"/>
</dbReference>
<evidence type="ECO:0000256" key="2">
    <source>
        <dbReference type="ARBA" id="ARBA00004626"/>
    </source>
</evidence>
<dbReference type="InterPro" id="IPR057316">
    <property type="entry name" value="Rab11-FIP3/4_dom"/>
</dbReference>
<dbReference type="InterPro" id="IPR037245">
    <property type="entry name" value="FIP-RBD_C_sf"/>
</dbReference>
<dbReference type="AlphaFoldDB" id="A0AA39FNE5"/>
<dbReference type="Gene3D" id="1.20.5.2440">
    <property type="match status" value="1"/>
</dbReference>
<dbReference type="Proteomes" id="UP001168990">
    <property type="component" value="Unassembled WGS sequence"/>
</dbReference>
<dbReference type="PANTHER" id="PTHR15726:SF7">
    <property type="entry name" value="NUCLEAR FALLOUT, ISOFORM J"/>
    <property type="match status" value="1"/>
</dbReference>
<evidence type="ECO:0000313" key="11">
    <source>
        <dbReference type="EMBL" id="KAK0172844.1"/>
    </source>
</evidence>
<evidence type="ECO:0000313" key="12">
    <source>
        <dbReference type="Proteomes" id="UP001168990"/>
    </source>
</evidence>
<feature type="domain" description="FIP-RBD" evidence="10">
    <location>
        <begin position="482"/>
        <end position="544"/>
    </location>
</feature>
<gene>
    <name evidence="11" type="ORF">PV328_006111</name>
</gene>
<keyword evidence="7" id="KW-0472">Membrane</keyword>
<dbReference type="EMBL" id="JAQQBS010000002">
    <property type="protein sequence ID" value="KAK0172844.1"/>
    <property type="molecule type" value="Genomic_DNA"/>
</dbReference>
<dbReference type="InterPro" id="IPR019018">
    <property type="entry name" value="Rab-bd_FIP-RBD"/>
</dbReference>
<keyword evidence="4" id="KW-0813">Transport</keyword>
<dbReference type="GO" id="GO:0032465">
    <property type="term" value="P:regulation of cytokinesis"/>
    <property type="evidence" value="ECO:0007669"/>
    <property type="project" value="TreeGrafter"/>
</dbReference>
<evidence type="ECO:0000259" key="10">
    <source>
        <dbReference type="PROSITE" id="PS51511"/>
    </source>
</evidence>
<dbReference type="Pfam" id="PF09457">
    <property type="entry name" value="RBD-FIP"/>
    <property type="match status" value="1"/>
</dbReference>
<dbReference type="GO" id="GO:0055038">
    <property type="term" value="C:recycling endosome membrane"/>
    <property type="evidence" value="ECO:0007669"/>
    <property type="project" value="UniProtKB-SubCell"/>
</dbReference>
<protein>
    <recommendedName>
        <fullName evidence="10">FIP-RBD domain-containing protein</fullName>
    </recommendedName>
</protein>
<accession>A0AA39FNE5</accession>
<keyword evidence="12" id="KW-1185">Reference proteome</keyword>
<evidence type="ECO:0000256" key="5">
    <source>
        <dbReference type="ARBA" id="ARBA00022753"/>
    </source>
</evidence>
<keyword evidence="5" id="KW-0967">Endosome</keyword>
<dbReference type="GO" id="GO:0030496">
    <property type="term" value="C:midbody"/>
    <property type="evidence" value="ECO:0007669"/>
    <property type="project" value="UniProtKB-SubCell"/>
</dbReference>
<name>A0AA39FNE5_9HYME</name>
<evidence type="ECO:0000256" key="3">
    <source>
        <dbReference type="ARBA" id="ARBA00004654"/>
    </source>
</evidence>
<organism evidence="11 12">
    <name type="scientific">Microctonus aethiopoides</name>
    <dbReference type="NCBI Taxonomy" id="144406"/>
    <lineage>
        <taxon>Eukaryota</taxon>
        <taxon>Metazoa</taxon>
        <taxon>Ecdysozoa</taxon>
        <taxon>Arthropoda</taxon>
        <taxon>Hexapoda</taxon>
        <taxon>Insecta</taxon>
        <taxon>Pterygota</taxon>
        <taxon>Neoptera</taxon>
        <taxon>Endopterygota</taxon>
        <taxon>Hymenoptera</taxon>
        <taxon>Apocrita</taxon>
        <taxon>Ichneumonoidea</taxon>
        <taxon>Braconidae</taxon>
        <taxon>Euphorinae</taxon>
        <taxon>Microctonus</taxon>
    </lineage>
</organism>
<dbReference type="GO" id="GO:0032154">
    <property type="term" value="C:cleavage furrow"/>
    <property type="evidence" value="ECO:0007669"/>
    <property type="project" value="UniProtKB-SubCell"/>
</dbReference>
<evidence type="ECO:0000256" key="8">
    <source>
        <dbReference type="SAM" id="Coils"/>
    </source>
</evidence>
<reference evidence="11" key="1">
    <citation type="journal article" date="2023" name="bioRxiv">
        <title>Scaffold-level genome assemblies of two parasitoid biocontrol wasps reveal the parthenogenesis mechanism and an associated novel virus.</title>
        <authorList>
            <person name="Inwood S."/>
            <person name="Skelly J."/>
            <person name="Guhlin J."/>
            <person name="Harrop T."/>
            <person name="Goldson S."/>
            <person name="Dearden P."/>
        </authorList>
    </citation>
    <scope>NUCLEOTIDE SEQUENCE</scope>
    <source>
        <strain evidence="11">Irish</strain>
        <tissue evidence="11">Whole body</tissue>
    </source>
</reference>
<dbReference type="PANTHER" id="PTHR15726">
    <property type="entry name" value="RAB11-FAMILY INTERACTING PROTEIN"/>
    <property type="match status" value="1"/>
</dbReference>
<dbReference type="Pfam" id="PF25450">
    <property type="entry name" value="Rab11-FIP3"/>
    <property type="match status" value="1"/>
</dbReference>
<feature type="coiled-coil region" evidence="8">
    <location>
        <begin position="421"/>
        <end position="448"/>
    </location>
</feature>
<evidence type="ECO:0000256" key="9">
    <source>
        <dbReference type="SAM" id="MobiDB-lite"/>
    </source>
</evidence>
<reference evidence="11" key="2">
    <citation type="submission" date="2023-03" db="EMBL/GenBank/DDBJ databases">
        <authorList>
            <person name="Inwood S.N."/>
            <person name="Skelly J.G."/>
            <person name="Guhlin J."/>
            <person name="Harrop T.W.R."/>
            <person name="Goldson S.G."/>
            <person name="Dearden P.K."/>
        </authorList>
    </citation>
    <scope>NUCLEOTIDE SEQUENCE</scope>
    <source>
        <strain evidence="11">Irish</strain>
        <tissue evidence="11">Whole body</tissue>
    </source>
</reference>
<keyword evidence="6 8" id="KW-0175">Coiled coil</keyword>
<dbReference type="InterPro" id="IPR051977">
    <property type="entry name" value="Rab11-interacting_regulator"/>
</dbReference>
<proteinExistence type="predicted"/>
<feature type="compositionally biased region" description="Polar residues" evidence="9">
    <location>
        <begin position="174"/>
        <end position="190"/>
    </location>
</feature>
<feature type="region of interest" description="Disordered" evidence="9">
    <location>
        <begin position="156"/>
        <end position="214"/>
    </location>
</feature>
<comment type="caution">
    <text evidence="11">The sequence shown here is derived from an EMBL/GenBank/DDBJ whole genome shotgun (WGS) entry which is preliminary data.</text>
</comment>
<feature type="region of interest" description="Disordered" evidence="9">
    <location>
        <begin position="56"/>
        <end position="94"/>
    </location>
</feature>
<feature type="compositionally biased region" description="Polar residues" evidence="9">
    <location>
        <begin position="59"/>
        <end position="93"/>
    </location>
</feature>
<dbReference type="SUPFAM" id="SSF144270">
    <property type="entry name" value="Eferin C-derminal domain-like"/>
    <property type="match status" value="1"/>
</dbReference>
<evidence type="ECO:0000256" key="6">
    <source>
        <dbReference type="ARBA" id="ARBA00023054"/>
    </source>
</evidence>
<dbReference type="GO" id="GO:0030139">
    <property type="term" value="C:endocytic vesicle"/>
    <property type="evidence" value="ECO:0007669"/>
    <property type="project" value="TreeGrafter"/>
</dbReference>
<feature type="compositionally biased region" description="Low complexity" evidence="9">
    <location>
        <begin position="159"/>
        <end position="173"/>
    </location>
</feature>
<feature type="coiled-coil region" evidence="8">
    <location>
        <begin position="280"/>
        <end position="392"/>
    </location>
</feature>
<evidence type="ECO:0000256" key="1">
    <source>
        <dbReference type="ARBA" id="ARBA00004214"/>
    </source>
</evidence>
<evidence type="ECO:0000256" key="7">
    <source>
        <dbReference type="ARBA" id="ARBA00023136"/>
    </source>
</evidence>
<comment type="subcellular location">
    <subcellularLocation>
        <location evidence="2">Cleavage furrow</location>
    </subcellularLocation>
    <subcellularLocation>
        <location evidence="1">Midbody</location>
    </subcellularLocation>
    <subcellularLocation>
        <location evidence="3">Recycling endosome membrane</location>
        <topology evidence="3">Peripheral membrane protein</topology>
    </subcellularLocation>
</comment>